<dbReference type="Proteomes" id="UP001610334">
    <property type="component" value="Unassembled WGS sequence"/>
</dbReference>
<dbReference type="EMBL" id="JBFXLT010000247">
    <property type="protein sequence ID" value="KAL2801778.1"/>
    <property type="molecule type" value="Genomic_DNA"/>
</dbReference>
<keyword evidence="2" id="KW-1185">Reference proteome</keyword>
<proteinExistence type="predicted"/>
<reference evidence="1 2" key="1">
    <citation type="submission" date="2024-07" db="EMBL/GenBank/DDBJ databases">
        <title>Section-level genome sequencing and comparative genomics of Aspergillus sections Usti and Cavernicolus.</title>
        <authorList>
            <consortium name="Lawrence Berkeley National Laboratory"/>
            <person name="Nybo J.L."/>
            <person name="Vesth T.C."/>
            <person name="Theobald S."/>
            <person name="Frisvad J.C."/>
            <person name="Larsen T.O."/>
            <person name="Kjaerboelling I."/>
            <person name="Rothschild-Mancinelli K."/>
            <person name="Lyhne E.K."/>
            <person name="Kogle M.E."/>
            <person name="Barry K."/>
            <person name="Clum A."/>
            <person name="Na H."/>
            <person name="Ledsgaard L."/>
            <person name="Lin J."/>
            <person name="Lipzen A."/>
            <person name="Kuo A."/>
            <person name="Riley R."/>
            <person name="Mondo S."/>
            <person name="Labutti K."/>
            <person name="Haridas S."/>
            <person name="Pangalinan J."/>
            <person name="Salamov A.A."/>
            <person name="Simmons B.A."/>
            <person name="Magnuson J.K."/>
            <person name="Chen J."/>
            <person name="Drula E."/>
            <person name="Henrissat B."/>
            <person name="Wiebenga A."/>
            <person name="Lubbers R.J."/>
            <person name="Gomes A.C."/>
            <person name="Makela M.R."/>
            <person name="Stajich J."/>
            <person name="Grigoriev I.V."/>
            <person name="Mortensen U.H."/>
            <person name="De Vries R.P."/>
            <person name="Baker S.E."/>
            <person name="Andersen M.R."/>
        </authorList>
    </citation>
    <scope>NUCLEOTIDE SEQUENCE [LARGE SCALE GENOMIC DNA]</scope>
    <source>
        <strain evidence="1 2">CBS 588.65</strain>
    </source>
</reference>
<gene>
    <name evidence="1" type="ORF">BJX63DRAFT_438506</name>
</gene>
<name>A0ABR4GRT4_9EURO</name>
<evidence type="ECO:0000313" key="2">
    <source>
        <dbReference type="Proteomes" id="UP001610334"/>
    </source>
</evidence>
<accession>A0ABR4GRT4</accession>
<sequence>MALQDILAGNALHGGIAPSTSGTFTDKYDADNVHDKSVLSIKDLSSLQPANSTVFAAQGGLLLDIAAQHNIVDAAGIFCIARLLSKLMDDHPNPIPHTDPRLGSRDRQNLNPLLSPPPLDPGTFRQFKWYLLHFTLRGHRLTADPVIYQPITPASINDAVIASTWQHHTHRRHTWSIWLEQQALRLLVAPATM</sequence>
<dbReference type="Gene3D" id="3.30.559.10">
    <property type="entry name" value="Chloramphenicol acetyltransferase-like domain"/>
    <property type="match status" value="2"/>
</dbReference>
<protein>
    <submittedName>
        <fullName evidence="1">Uncharacterized protein</fullName>
    </submittedName>
</protein>
<evidence type="ECO:0000313" key="1">
    <source>
        <dbReference type="EMBL" id="KAL2801778.1"/>
    </source>
</evidence>
<organism evidence="1 2">
    <name type="scientific">Aspergillus granulosus</name>
    <dbReference type="NCBI Taxonomy" id="176169"/>
    <lineage>
        <taxon>Eukaryota</taxon>
        <taxon>Fungi</taxon>
        <taxon>Dikarya</taxon>
        <taxon>Ascomycota</taxon>
        <taxon>Pezizomycotina</taxon>
        <taxon>Eurotiomycetes</taxon>
        <taxon>Eurotiomycetidae</taxon>
        <taxon>Eurotiales</taxon>
        <taxon>Aspergillaceae</taxon>
        <taxon>Aspergillus</taxon>
        <taxon>Aspergillus subgen. Nidulantes</taxon>
    </lineage>
</organism>
<dbReference type="InterPro" id="IPR023213">
    <property type="entry name" value="CAT-like_dom_sf"/>
</dbReference>
<comment type="caution">
    <text evidence="1">The sequence shown here is derived from an EMBL/GenBank/DDBJ whole genome shotgun (WGS) entry which is preliminary data.</text>
</comment>